<proteinExistence type="predicted"/>
<dbReference type="SMART" id="SM00671">
    <property type="entry name" value="SEL1"/>
    <property type="match status" value="4"/>
</dbReference>
<dbReference type="Pfam" id="PF08238">
    <property type="entry name" value="Sel1"/>
    <property type="match status" value="4"/>
</dbReference>
<name>A0A382B0C8_9ZZZZ</name>
<dbReference type="PANTHER" id="PTHR43628">
    <property type="entry name" value="ACTIVATOR OF C KINASE PROTEIN 1-RELATED"/>
    <property type="match status" value="1"/>
</dbReference>
<accession>A0A382B0C8</accession>
<dbReference type="Gene3D" id="1.25.40.10">
    <property type="entry name" value="Tetratricopeptide repeat domain"/>
    <property type="match status" value="1"/>
</dbReference>
<evidence type="ECO:0000313" key="1">
    <source>
        <dbReference type="EMBL" id="SVB07001.1"/>
    </source>
</evidence>
<dbReference type="SUPFAM" id="SSF81901">
    <property type="entry name" value="HCP-like"/>
    <property type="match status" value="1"/>
</dbReference>
<dbReference type="EMBL" id="UINC01027558">
    <property type="protein sequence ID" value="SVB07001.1"/>
    <property type="molecule type" value="Genomic_DNA"/>
</dbReference>
<reference evidence="1" key="1">
    <citation type="submission" date="2018-05" db="EMBL/GenBank/DDBJ databases">
        <authorList>
            <person name="Lanie J.A."/>
            <person name="Ng W.-L."/>
            <person name="Kazmierczak K.M."/>
            <person name="Andrzejewski T.M."/>
            <person name="Davidsen T.M."/>
            <person name="Wayne K.J."/>
            <person name="Tettelin H."/>
            <person name="Glass J.I."/>
            <person name="Rusch D."/>
            <person name="Podicherti R."/>
            <person name="Tsui H.-C.T."/>
            <person name="Winkler M.E."/>
        </authorList>
    </citation>
    <scope>NUCLEOTIDE SEQUENCE</scope>
</reference>
<dbReference type="AlphaFoldDB" id="A0A382B0C8"/>
<dbReference type="InterPro" id="IPR052945">
    <property type="entry name" value="Mitotic_Regulator"/>
</dbReference>
<dbReference type="InterPro" id="IPR006597">
    <property type="entry name" value="Sel1-like"/>
</dbReference>
<dbReference type="PANTHER" id="PTHR43628:SF1">
    <property type="entry name" value="CHITIN SYNTHASE REGULATORY FACTOR 2-RELATED"/>
    <property type="match status" value="1"/>
</dbReference>
<evidence type="ECO:0008006" key="2">
    <source>
        <dbReference type="Google" id="ProtNLM"/>
    </source>
</evidence>
<protein>
    <recommendedName>
        <fullName evidence="2">Sel1 repeat family protein</fullName>
    </recommendedName>
</protein>
<dbReference type="InterPro" id="IPR011990">
    <property type="entry name" value="TPR-like_helical_dom_sf"/>
</dbReference>
<gene>
    <name evidence="1" type="ORF">METZ01_LOCUS159855</name>
</gene>
<sequence>MNKKEIRHEQLSFSFDKEYPSLLEPLRQKENELGTSSTGSVFHRIQTINCYLEEGDFSNAFKCLEKVVKVIFDVNSKPSSNYFRELIHLAAVIDKQISGKAMVDSFDQIRGIDFLNYIYQSTGEMLWAEKNYNEAIKWYRKAADQGSIFAQSQLGWIYFNGNGVERDDREAVKWHRQAAVQGDGYAQYQLGNHYARGLGVREDYTESFKWFSLAAEQGVTSAQCALSLLYAEGLGVEESCVKAYKWVSIATIDSCEDELEIKHMLEGQMTSIQVAEAKELAKNWTEKLRK</sequence>
<organism evidence="1">
    <name type="scientific">marine metagenome</name>
    <dbReference type="NCBI Taxonomy" id="408172"/>
    <lineage>
        <taxon>unclassified sequences</taxon>
        <taxon>metagenomes</taxon>
        <taxon>ecological metagenomes</taxon>
    </lineage>
</organism>